<evidence type="ECO:0000256" key="1">
    <source>
        <dbReference type="SAM" id="MobiDB-lite"/>
    </source>
</evidence>
<accession>A0ABV9MQB5</accession>
<protein>
    <submittedName>
        <fullName evidence="2">Uncharacterized protein</fullName>
    </submittedName>
</protein>
<sequence length="137" mass="14307">MGIISLGHASALDVSGRLHEFKPGEELPDWATGKQPAPNPVAVEIVADPTEDQAALVIARAENDAAGIIAKAQVDAEAILAEARTAAEQDQKDKSDPAEGEGAESAESDENATAEESGEPDFTKPATPKRGRPRKQV</sequence>
<evidence type="ECO:0000313" key="3">
    <source>
        <dbReference type="Proteomes" id="UP001595884"/>
    </source>
</evidence>
<feature type="region of interest" description="Disordered" evidence="1">
    <location>
        <begin position="84"/>
        <end position="137"/>
    </location>
</feature>
<gene>
    <name evidence="2" type="ORF">ACFO7V_16840</name>
</gene>
<proteinExistence type="predicted"/>
<dbReference type="RefSeq" id="WP_096284022.1">
    <property type="nucleotide sequence ID" value="NZ_BAAAVQ010000005.1"/>
</dbReference>
<feature type="compositionally biased region" description="Basic residues" evidence="1">
    <location>
        <begin position="127"/>
        <end position="137"/>
    </location>
</feature>
<feature type="compositionally biased region" description="Basic and acidic residues" evidence="1">
    <location>
        <begin position="85"/>
        <end position="97"/>
    </location>
</feature>
<comment type="caution">
    <text evidence="2">The sequence shown here is derived from an EMBL/GenBank/DDBJ whole genome shotgun (WGS) entry which is preliminary data.</text>
</comment>
<name>A0ABV9MQB5_9MICC</name>
<dbReference type="EMBL" id="JBHSHE010000082">
    <property type="protein sequence ID" value="MFC4717790.1"/>
    <property type="molecule type" value="Genomic_DNA"/>
</dbReference>
<keyword evidence="3" id="KW-1185">Reference proteome</keyword>
<evidence type="ECO:0000313" key="2">
    <source>
        <dbReference type="EMBL" id="MFC4717790.1"/>
    </source>
</evidence>
<organism evidence="2 3">
    <name type="scientific">Glutamicibacter bergerei</name>
    <dbReference type="NCBI Taxonomy" id="256702"/>
    <lineage>
        <taxon>Bacteria</taxon>
        <taxon>Bacillati</taxon>
        <taxon>Actinomycetota</taxon>
        <taxon>Actinomycetes</taxon>
        <taxon>Micrococcales</taxon>
        <taxon>Micrococcaceae</taxon>
        <taxon>Glutamicibacter</taxon>
    </lineage>
</organism>
<feature type="compositionally biased region" description="Acidic residues" evidence="1">
    <location>
        <begin position="98"/>
        <end position="119"/>
    </location>
</feature>
<reference evidence="3" key="1">
    <citation type="journal article" date="2019" name="Int. J. Syst. Evol. Microbiol.">
        <title>The Global Catalogue of Microorganisms (GCM) 10K type strain sequencing project: providing services to taxonomists for standard genome sequencing and annotation.</title>
        <authorList>
            <consortium name="The Broad Institute Genomics Platform"/>
            <consortium name="The Broad Institute Genome Sequencing Center for Infectious Disease"/>
            <person name="Wu L."/>
            <person name="Ma J."/>
        </authorList>
    </citation>
    <scope>NUCLEOTIDE SEQUENCE [LARGE SCALE GENOMIC DNA]</scope>
    <source>
        <strain evidence="3">CGMCC 1.12849</strain>
    </source>
</reference>
<dbReference type="Proteomes" id="UP001595884">
    <property type="component" value="Unassembled WGS sequence"/>
</dbReference>